<reference evidence="1 2" key="1">
    <citation type="submission" date="2016-04" db="EMBL/GenBank/DDBJ databases">
        <title>A degradative enzymes factory behind the ericoid mycorrhizal symbiosis.</title>
        <authorList>
            <consortium name="DOE Joint Genome Institute"/>
            <person name="Martino E."/>
            <person name="Morin E."/>
            <person name="Grelet G."/>
            <person name="Kuo A."/>
            <person name="Kohler A."/>
            <person name="Daghino S."/>
            <person name="Barry K."/>
            <person name="Choi C."/>
            <person name="Cichocki N."/>
            <person name="Clum A."/>
            <person name="Copeland A."/>
            <person name="Hainaut M."/>
            <person name="Haridas S."/>
            <person name="Labutti K."/>
            <person name="Lindquist E."/>
            <person name="Lipzen A."/>
            <person name="Khouja H.-R."/>
            <person name="Murat C."/>
            <person name="Ohm R."/>
            <person name="Olson A."/>
            <person name="Spatafora J."/>
            <person name="Veneault-Fourrey C."/>
            <person name="Henrissat B."/>
            <person name="Grigoriev I."/>
            <person name="Martin F."/>
            <person name="Perotto S."/>
        </authorList>
    </citation>
    <scope>NUCLEOTIDE SEQUENCE [LARGE SCALE GENOMIC DNA]</scope>
    <source>
        <strain evidence="1 2">F</strain>
    </source>
</reference>
<protein>
    <submittedName>
        <fullName evidence="1">Uncharacterized protein</fullName>
    </submittedName>
</protein>
<organism evidence="1 2">
    <name type="scientific">Hyaloscypha variabilis (strain UAMH 11265 / GT02V1 / F)</name>
    <name type="common">Meliniomyces variabilis</name>
    <dbReference type="NCBI Taxonomy" id="1149755"/>
    <lineage>
        <taxon>Eukaryota</taxon>
        <taxon>Fungi</taxon>
        <taxon>Dikarya</taxon>
        <taxon>Ascomycota</taxon>
        <taxon>Pezizomycotina</taxon>
        <taxon>Leotiomycetes</taxon>
        <taxon>Helotiales</taxon>
        <taxon>Hyaloscyphaceae</taxon>
        <taxon>Hyaloscypha</taxon>
        <taxon>Hyaloscypha variabilis</taxon>
    </lineage>
</organism>
<accession>A0A2J6RLP7</accession>
<dbReference type="AlphaFoldDB" id="A0A2J6RLP7"/>
<gene>
    <name evidence="1" type="ORF">L207DRAFT_21940</name>
</gene>
<name>A0A2J6RLP7_HYAVF</name>
<sequence>MQVACGCLSRCSVLGSRVDFCGLGTWETLFPCAGLGEVLFTRTLVWNRLACTCFCTTVVPLPLAGGGVCLLTSDSCSMLHLPSLFSPSPCPFGQFS</sequence>
<proteinExistence type="predicted"/>
<evidence type="ECO:0000313" key="1">
    <source>
        <dbReference type="EMBL" id="PMD39432.1"/>
    </source>
</evidence>
<dbReference type="Proteomes" id="UP000235786">
    <property type="component" value="Unassembled WGS sequence"/>
</dbReference>
<keyword evidence="2" id="KW-1185">Reference proteome</keyword>
<dbReference type="EMBL" id="KZ613946">
    <property type="protein sequence ID" value="PMD39432.1"/>
    <property type="molecule type" value="Genomic_DNA"/>
</dbReference>
<evidence type="ECO:0000313" key="2">
    <source>
        <dbReference type="Proteomes" id="UP000235786"/>
    </source>
</evidence>